<feature type="domain" description="Sigma-54 factor interaction" evidence="6">
    <location>
        <begin position="137"/>
        <end position="365"/>
    </location>
</feature>
<dbReference type="InterPro" id="IPR025943">
    <property type="entry name" value="Sigma_54_int_dom_ATP-bd_2"/>
</dbReference>
<dbReference type="Gene3D" id="1.10.8.60">
    <property type="match status" value="1"/>
</dbReference>
<dbReference type="InterPro" id="IPR010518">
    <property type="entry name" value="FleQ"/>
</dbReference>
<dbReference type="Pfam" id="PF02954">
    <property type="entry name" value="HTH_8"/>
    <property type="match status" value="1"/>
</dbReference>
<dbReference type="GO" id="GO:0043565">
    <property type="term" value="F:sequence-specific DNA binding"/>
    <property type="evidence" value="ECO:0007669"/>
    <property type="project" value="InterPro"/>
</dbReference>
<dbReference type="InterPro" id="IPR002078">
    <property type="entry name" value="Sigma_54_int"/>
</dbReference>
<dbReference type="Gene3D" id="3.40.50.2300">
    <property type="match status" value="1"/>
</dbReference>
<dbReference type="GO" id="GO:0006355">
    <property type="term" value="P:regulation of DNA-templated transcription"/>
    <property type="evidence" value="ECO:0007669"/>
    <property type="project" value="InterPro"/>
</dbReference>
<dbReference type="PANTHER" id="PTHR32071">
    <property type="entry name" value="TRANSCRIPTIONAL REGULATORY PROTEIN"/>
    <property type="match status" value="1"/>
</dbReference>
<dbReference type="PROSITE" id="PS50045">
    <property type="entry name" value="SIGMA54_INTERACT_4"/>
    <property type="match status" value="1"/>
</dbReference>
<dbReference type="EMBL" id="CP072110">
    <property type="protein sequence ID" value="QTH63762.1"/>
    <property type="molecule type" value="Genomic_DNA"/>
</dbReference>
<dbReference type="InterPro" id="IPR002197">
    <property type="entry name" value="HTH_Fis"/>
</dbReference>
<dbReference type="GO" id="GO:0005524">
    <property type="term" value="F:ATP binding"/>
    <property type="evidence" value="ECO:0007669"/>
    <property type="project" value="UniProtKB-KW"/>
</dbReference>
<dbReference type="Pfam" id="PF25601">
    <property type="entry name" value="AAA_lid_14"/>
    <property type="match status" value="1"/>
</dbReference>
<dbReference type="Gene3D" id="1.10.10.60">
    <property type="entry name" value="Homeodomain-like"/>
    <property type="match status" value="1"/>
</dbReference>
<keyword evidence="8" id="KW-1185">Reference proteome</keyword>
<gene>
    <name evidence="7" type="ORF">J1N51_13760</name>
</gene>
<evidence type="ECO:0000256" key="4">
    <source>
        <dbReference type="ARBA" id="ARBA00023125"/>
    </source>
</evidence>
<dbReference type="FunFam" id="3.40.50.300:FF:000006">
    <property type="entry name" value="DNA-binding transcriptional regulator NtrC"/>
    <property type="match status" value="1"/>
</dbReference>
<evidence type="ECO:0000259" key="6">
    <source>
        <dbReference type="PROSITE" id="PS50045"/>
    </source>
</evidence>
<name>A0A975HI30_9GAMM</name>
<proteinExistence type="predicted"/>
<dbReference type="InterPro" id="IPR025662">
    <property type="entry name" value="Sigma_54_int_dom_ATP-bd_1"/>
</dbReference>
<dbReference type="PROSITE" id="PS00688">
    <property type="entry name" value="SIGMA54_INTERACT_3"/>
    <property type="match status" value="1"/>
</dbReference>
<evidence type="ECO:0000256" key="1">
    <source>
        <dbReference type="ARBA" id="ARBA00022741"/>
    </source>
</evidence>
<protein>
    <submittedName>
        <fullName evidence="7">Sigma-54-dependent Fis family transcriptional regulator</fullName>
    </submittedName>
</protein>
<keyword evidence="2" id="KW-0067">ATP-binding</keyword>
<evidence type="ECO:0000313" key="8">
    <source>
        <dbReference type="Proteomes" id="UP000682739"/>
    </source>
</evidence>
<keyword evidence="1" id="KW-0547">Nucleotide-binding</keyword>
<dbReference type="RefSeq" id="WP_208831817.1">
    <property type="nucleotide sequence ID" value="NZ_CP072110.1"/>
</dbReference>
<dbReference type="PROSITE" id="PS00676">
    <property type="entry name" value="SIGMA54_INTERACT_2"/>
    <property type="match status" value="1"/>
</dbReference>
<evidence type="ECO:0000313" key="7">
    <source>
        <dbReference type="EMBL" id="QTH63762.1"/>
    </source>
</evidence>
<keyword evidence="4" id="KW-0238">DNA-binding</keyword>
<dbReference type="Pfam" id="PF00158">
    <property type="entry name" value="Sigma54_activat"/>
    <property type="match status" value="1"/>
</dbReference>
<keyword evidence="3" id="KW-0805">Transcription regulation</keyword>
<accession>A0A975HI30</accession>
<dbReference type="PRINTS" id="PR01590">
    <property type="entry name" value="HTHFIS"/>
</dbReference>
<evidence type="ECO:0000256" key="3">
    <source>
        <dbReference type="ARBA" id="ARBA00023015"/>
    </source>
</evidence>
<dbReference type="InterPro" id="IPR025944">
    <property type="entry name" value="Sigma_54_int_dom_CS"/>
</dbReference>
<dbReference type="InterPro" id="IPR058031">
    <property type="entry name" value="AAA_lid_NorR"/>
</dbReference>
<reference evidence="7" key="1">
    <citation type="submission" date="2021-03" db="EMBL/GenBank/DDBJ databases">
        <title>Description of Psychrosphaera ytuae sp. nov. isolated from deep sea sediment of South China Sea.</title>
        <authorList>
            <person name="Zhang J."/>
            <person name="Xu X.-D."/>
        </authorList>
    </citation>
    <scope>NUCLEOTIDE SEQUENCE</scope>
    <source>
        <strain evidence="7">MTZ26</strain>
    </source>
</reference>
<organism evidence="7 8">
    <name type="scientific">Psychrosphaera ytuae</name>
    <dbReference type="NCBI Taxonomy" id="2820710"/>
    <lineage>
        <taxon>Bacteria</taxon>
        <taxon>Pseudomonadati</taxon>
        <taxon>Pseudomonadota</taxon>
        <taxon>Gammaproteobacteria</taxon>
        <taxon>Alteromonadales</taxon>
        <taxon>Pseudoalteromonadaceae</taxon>
        <taxon>Psychrosphaera</taxon>
    </lineage>
</organism>
<dbReference type="InterPro" id="IPR003593">
    <property type="entry name" value="AAA+_ATPase"/>
</dbReference>
<dbReference type="InterPro" id="IPR027417">
    <property type="entry name" value="P-loop_NTPase"/>
</dbReference>
<dbReference type="CDD" id="cd00009">
    <property type="entry name" value="AAA"/>
    <property type="match status" value="1"/>
</dbReference>
<dbReference type="KEGG" id="psym:J1N51_13760"/>
<dbReference type="Proteomes" id="UP000682739">
    <property type="component" value="Chromosome"/>
</dbReference>
<dbReference type="PANTHER" id="PTHR32071:SF117">
    <property type="entry name" value="PTS-DEPENDENT DIHYDROXYACETONE KINASE OPERON REGULATORY PROTEIN-RELATED"/>
    <property type="match status" value="1"/>
</dbReference>
<keyword evidence="5" id="KW-0804">Transcription</keyword>
<dbReference type="InterPro" id="IPR009057">
    <property type="entry name" value="Homeodomain-like_sf"/>
</dbReference>
<dbReference type="AlphaFoldDB" id="A0A975HI30"/>
<dbReference type="SUPFAM" id="SSF52540">
    <property type="entry name" value="P-loop containing nucleoside triphosphate hydrolases"/>
    <property type="match status" value="1"/>
</dbReference>
<evidence type="ECO:0000256" key="2">
    <source>
        <dbReference type="ARBA" id="ARBA00022840"/>
    </source>
</evidence>
<sequence length="494" mass="55693">MGNEVKVGLGKILILDENATRAELVSHLLGFIGEPCQIVTKSEFAEACQPEENIMACILGALKSGDHEELVASQPAVPFLVLGDTLKYLFDKKNVIGMLSEPLSYPVVIQQIRDCQEYKRLLPKRSALTDGSKFDGLIGTTNAMQTIRFLIKQVAEKDANVLILGDSGTGKEVIARNVHLLSTRNKGPFVPVNCGAIPGELLESELFGHEKGAFTGAISSRKGRFELAQGGTLFLDEIGDMPLQMQVKLLRVIQERTYERVGGNKPIKADVRIVAATHRNLESMIDEGKFREDLFYRLNVFPIESPSLKDRADDLEQLIQEFINRFEKQHQARFSLTERALDSLKQHKWPGNVRELGNLVERLLIMFPNQTVDVHDLPQRYCYTDEAPFVPEYPDEILERQALNDIFAFNDEEESDEPDDDFVMSATTFADPTTVMLPPEGLDLKEYLSELEINLIEQALQNCDYVVSRAAEQLSLRRTTLVEKMKKYDLNKDE</sequence>
<dbReference type="Pfam" id="PF06490">
    <property type="entry name" value="FleQ"/>
    <property type="match status" value="1"/>
</dbReference>
<dbReference type="PROSITE" id="PS00675">
    <property type="entry name" value="SIGMA54_INTERACT_1"/>
    <property type="match status" value="1"/>
</dbReference>
<evidence type="ECO:0000256" key="5">
    <source>
        <dbReference type="ARBA" id="ARBA00023163"/>
    </source>
</evidence>
<dbReference type="SMART" id="SM00382">
    <property type="entry name" value="AAA"/>
    <property type="match status" value="1"/>
</dbReference>
<dbReference type="SUPFAM" id="SSF46689">
    <property type="entry name" value="Homeodomain-like"/>
    <property type="match status" value="1"/>
</dbReference>
<dbReference type="Gene3D" id="3.40.50.300">
    <property type="entry name" value="P-loop containing nucleotide triphosphate hydrolases"/>
    <property type="match status" value="1"/>
</dbReference>